<name>A0A7W7ALL1_9SPHN</name>
<dbReference type="InterPro" id="IPR015421">
    <property type="entry name" value="PyrdxlP-dep_Trfase_major"/>
</dbReference>
<dbReference type="InterPro" id="IPR002129">
    <property type="entry name" value="PyrdxlP-dep_de-COase"/>
</dbReference>
<proteinExistence type="inferred from homology"/>
<dbReference type="Gene3D" id="3.90.1150.170">
    <property type="match status" value="1"/>
</dbReference>
<dbReference type="GO" id="GO:0033983">
    <property type="term" value="F:diaminobutyrate decarboxylase activity"/>
    <property type="evidence" value="ECO:0007669"/>
    <property type="project" value="UniProtKB-EC"/>
</dbReference>
<evidence type="ECO:0000256" key="1">
    <source>
        <dbReference type="ARBA" id="ARBA00001933"/>
    </source>
</evidence>
<dbReference type="RefSeq" id="WP_184115222.1">
    <property type="nucleotide sequence ID" value="NZ_JACHNY010000005.1"/>
</dbReference>
<dbReference type="EMBL" id="JACHNY010000005">
    <property type="protein sequence ID" value="MBB4618390.1"/>
    <property type="molecule type" value="Genomic_DNA"/>
</dbReference>
<keyword evidence="3" id="KW-0210">Decarboxylase</keyword>
<comment type="cofactor">
    <cofactor evidence="1 6 7">
        <name>pyridoxal 5'-phosphate</name>
        <dbReference type="ChEBI" id="CHEBI:597326"/>
    </cofactor>
</comment>
<organism evidence="8 9">
    <name type="scientific">Sphingomonas abaci</name>
    <dbReference type="NCBI Taxonomy" id="237611"/>
    <lineage>
        <taxon>Bacteria</taxon>
        <taxon>Pseudomonadati</taxon>
        <taxon>Pseudomonadota</taxon>
        <taxon>Alphaproteobacteria</taxon>
        <taxon>Sphingomonadales</taxon>
        <taxon>Sphingomonadaceae</taxon>
        <taxon>Sphingomonas</taxon>
    </lineage>
</organism>
<evidence type="ECO:0000256" key="2">
    <source>
        <dbReference type="ARBA" id="ARBA00009533"/>
    </source>
</evidence>
<comment type="similarity">
    <text evidence="2 7">Belongs to the group II decarboxylase family.</text>
</comment>
<dbReference type="PANTHER" id="PTHR45677">
    <property type="entry name" value="GLUTAMATE DECARBOXYLASE-RELATED"/>
    <property type="match status" value="1"/>
</dbReference>
<keyword evidence="5 7" id="KW-0456">Lyase</keyword>
<dbReference type="InterPro" id="IPR015424">
    <property type="entry name" value="PyrdxlP-dep_Trfase"/>
</dbReference>
<keyword evidence="4 6" id="KW-0663">Pyridoxal phosphate</keyword>
<dbReference type="GO" id="GO:0019752">
    <property type="term" value="P:carboxylic acid metabolic process"/>
    <property type="evidence" value="ECO:0007669"/>
    <property type="project" value="InterPro"/>
</dbReference>
<evidence type="ECO:0000313" key="8">
    <source>
        <dbReference type="EMBL" id="MBB4618390.1"/>
    </source>
</evidence>
<dbReference type="GO" id="GO:0030170">
    <property type="term" value="F:pyridoxal phosphate binding"/>
    <property type="evidence" value="ECO:0007669"/>
    <property type="project" value="InterPro"/>
</dbReference>
<evidence type="ECO:0000256" key="5">
    <source>
        <dbReference type="ARBA" id="ARBA00023239"/>
    </source>
</evidence>
<feature type="modified residue" description="N6-(pyridoxal phosphate)lysine" evidence="6">
    <location>
        <position position="303"/>
    </location>
</feature>
<evidence type="ECO:0000256" key="7">
    <source>
        <dbReference type="RuleBase" id="RU000382"/>
    </source>
</evidence>
<protein>
    <submittedName>
        <fullName evidence="8">L-2,4-diaminobutyrate decarboxylase</fullName>
        <ecNumber evidence="8">4.1.1.86</ecNumber>
    </submittedName>
</protein>
<keyword evidence="9" id="KW-1185">Reference proteome</keyword>
<reference evidence="8 9" key="1">
    <citation type="submission" date="2020-08" db="EMBL/GenBank/DDBJ databases">
        <title>Genomic Encyclopedia of Type Strains, Phase IV (KMG-IV): sequencing the most valuable type-strain genomes for metagenomic binning, comparative biology and taxonomic classification.</title>
        <authorList>
            <person name="Goeker M."/>
        </authorList>
    </citation>
    <scope>NUCLEOTIDE SEQUENCE [LARGE SCALE GENOMIC DNA]</scope>
    <source>
        <strain evidence="8 9">DSM 15867</strain>
    </source>
</reference>
<accession>A0A7W7ALL1</accession>
<dbReference type="SUPFAM" id="SSF53383">
    <property type="entry name" value="PLP-dependent transferases"/>
    <property type="match status" value="1"/>
</dbReference>
<dbReference type="Gene3D" id="3.40.640.10">
    <property type="entry name" value="Type I PLP-dependent aspartate aminotransferase-like (Major domain)"/>
    <property type="match status" value="1"/>
</dbReference>
<comment type="caution">
    <text evidence="8">The sequence shown here is derived from an EMBL/GenBank/DDBJ whole genome shotgun (WGS) entry which is preliminary data.</text>
</comment>
<gene>
    <name evidence="8" type="ORF">GGQ96_002533</name>
</gene>
<evidence type="ECO:0000256" key="3">
    <source>
        <dbReference type="ARBA" id="ARBA00022793"/>
    </source>
</evidence>
<dbReference type="Pfam" id="PF00282">
    <property type="entry name" value="Pyridoxal_deC"/>
    <property type="match status" value="1"/>
</dbReference>
<evidence type="ECO:0000256" key="6">
    <source>
        <dbReference type="PIRSR" id="PIRSR602129-50"/>
    </source>
</evidence>
<dbReference type="AlphaFoldDB" id="A0A7W7ALL1"/>
<dbReference type="Proteomes" id="UP000574769">
    <property type="component" value="Unassembled WGS sequence"/>
</dbReference>
<sequence>MLDDLFSVERFVGDAGIALSRIGRFLGDTSVRGLALTDPALVMAAAGKLTRGGRPDDAAMHADRLAAILDLYARTGIPVYSPGYMGRQFSGPLPVTAAVDLASAILTQPASFYEAGPLPSVAERIMGEELNRFLGMPADRFTMVTTSGGSLANLTALLAARGRRYPEVWTTGLAGLDRRPAIAVGEDSHYSITRAAGLLGMGEAQVVRLPLDAARRIDPVRAAAELDAAAARGLDLFALVATAGTTPVGAIDPMEALADLAAERGLWLHVDAAHGGGMIVSDRLRARLAGIERADSIAWDAHKTMFVPAACTMLFYRDRDHAHAAFRQEASYVFEKTPDRYTAFDAAEKNFECTKRPMIMSLWVPWALYGPAPFVEKIEGLCDMAVQAHDLLRAQRDFVPLHRPDSNILCFRYVPEPPMDEAASGALQTEIRNRVRSRGRFFISKVDLDGQAALRVVFMNHVVTAQHVGLLLDEIRTVAAMVLEERA</sequence>
<evidence type="ECO:0000313" key="9">
    <source>
        <dbReference type="Proteomes" id="UP000574769"/>
    </source>
</evidence>
<dbReference type="EC" id="4.1.1.86" evidence="8"/>
<dbReference type="GO" id="GO:0005737">
    <property type="term" value="C:cytoplasm"/>
    <property type="evidence" value="ECO:0007669"/>
    <property type="project" value="TreeGrafter"/>
</dbReference>
<evidence type="ECO:0000256" key="4">
    <source>
        <dbReference type="ARBA" id="ARBA00022898"/>
    </source>
</evidence>
<dbReference type="PANTHER" id="PTHR45677:SF8">
    <property type="entry name" value="CYSTEINE SULFINIC ACID DECARBOXYLASE"/>
    <property type="match status" value="1"/>
</dbReference>